<keyword evidence="2" id="KW-1133">Transmembrane helix</keyword>
<evidence type="ECO:0000313" key="4">
    <source>
        <dbReference type="Proteomes" id="UP001232992"/>
    </source>
</evidence>
<dbReference type="Pfam" id="PF07963">
    <property type="entry name" value="N_methyl"/>
    <property type="match status" value="1"/>
</dbReference>
<dbReference type="EMBL" id="JAQOSQ010000023">
    <property type="protein sequence ID" value="MDJ1184985.1"/>
    <property type="molecule type" value="Genomic_DNA"/>
</dbReference>
<dbReference type="PROSITE" id="PS00409">
    <property type="entry name" value="PROKAR_NTER_METHYL"/>
    <property type="match status" value="1"/>
</dbReference>
<evidence type="ECO:0000313" key="3">
    <source>
        <dbReference type="EMBL" id="MDJ1184985.1"/>
    </source>
</evidence>
<sequence length="285" mass="30119">MFTPKLKNLHPPSPDAGFTLIESVVAIVLLSVMLVGVAPVIVLSTATRVQARRVEMATQAARAYVDGVRSGVIFPPYMVVELDETTEKTVSGETIQEFDSQRDAVFSAVLPPAGNALGTCVEPGTKPKTLKPENYPYCNNPKEPKAAPTSGAGASSSDVSLYCLDLDLDGKCTGSSHGDLIVQAYRSSGVQDSKALTAAELKGTIKQKNGISEDESMRQGYILGLRVYRADAFDGSGNLKAGTAQRSYGATWDKKAPLVEMTTEIKGTGEATFDSLCGRLGGTCS</sequence>
<dbReference type="Proteomes" id="UP001232992">
    <property type="component" value="Unassembled WGS sequence"/>
</dbReference>
<organism evidence="3 4">
    <name type="scientific">Roseofilum casamattae BLCC-M143</name>
    <dbReference type="NCBI Taxonomy" id="3022442"/>
    <lineage>
        <taxon>Bacteria</taxon>
        <taxon>Bacillati</taxon>
        <taxon>Cyanobacteriota</taxon>
        <taxon>Cyanophyceae</taxon>
        <taxon>Desertifilales</taxon>
        <taxon>Desertifilaceae</taxon>
        <taxon>Roseofilum</taxon>
        <taxon>Roseofilum casamattae</taxon>
    </lineage>
</organism>
<feature type="transmembrane region" description="Helical" evidence="2">
    <location>
        <begin position="20"/>
        <end position="43"/>
    </location>
</feature>
<keyword evidence="4" id="KW-1185">Reference proteome</keyword>
<comment type="caution">
    <text evidence="3">The sequence shown here is derived from an EMBL/GenBank/DDBJ whole genome shotgun (WGS) entry which is preliminary data.</text>
</comment>
<accession>A0ABT7C100</accession>
<keyword evidence="2" id="KW-0472">Membrane</keyword>
<reference evidence="3 4" key="1">
    <citation type="submission" date="2023-01" db="EMBL/GenBank/DDBJ databases">
        <title>Novel diversity within Roseofilum (Cyanobacteria; Desertifilaceae) from marine benthic mats with descriptions of four novel species.</title>
        <authorList>
            <person name="Wang Y."/>
            <person name="Berthold D.E."/>
            <person name="Hu J."/>
            <person name="Lefler F.W."/>
            <person name="Laughinghouse H.D. IV."/>
        </authorList>
    </citation>
    <scope>NUCLEOTIDE SEQUENCE [LARGE SCALE GENOMIC DNA]</scope>
    <source>
        <strain evidence="3 4">BLCC-M143</strain>
    </source>
</reference>
<evidence type="ECO:0000256" key="2">
    <source>
        <dbReference type="SAM" id="Phobius"/>
    </source>
</evidence>
<dbReference type="InterPro" id="IPR012902">
    <property type="entry name" value="N_methyl_site"/>
</dbReference>
<evidence type="ECO:0000256" key="1">
    <source>
        <dbReference type="SAM" id="MobiDB-lite"/>
    </source>
</evidence>
<dbReference type="NCBIfam" id="NF038303">
    <property type="entry name" value="EPS_HpsB"/>
    <property type="match status" value="1"/>
</dbReference>
<dbReference type="NCBIfam" id="TIGR02532">
    <property type="entry name" value="IV_pilin_GFxxxE"/>
    <property type="match status" value="1"/>
</dbReference>
<dbReference type="RefSeq" id="WP_283759636.1">
    <property type="nucleotide sequence ID" value="NZ_JAQOSQ010000023.1"/>
</dbReference>
<name>A0ABT7C100_9CYAN</name>
<gene>
    <name evidence="3" type="primary">hpsB</name>
    <name evidence="3" type="ORF">PMH09_17495</name>
</gene>
<feature type="region of interest" description="Disordered" evidence="1">
    <location>
        <begin position="124"/>
        <end position="152"/>
    </location>
</feature>
<keyword evidence="2" id="KW-0812">Transmembrane</keyword>
<proteinExistence type="predicted"/>
<protein>
    <submittedName>
        <fullName evidence="3">Hormogonium polysaccharide secretion pseudopilin HpsB</fullName>
    </submittedName>
</protein>